<keyword evidence="8" id="KW-0445">Lipid transport</keyword>
<evidence type="ECO:0000256" key="3">
    <source>
        <dbReference type="ARBA" id="ARBA00009714"/>
    </source>
</evidence>
<dbReference type="InterPro" id="IPR026849">
    <property type="entry name" value="ATG2"/>
</dbReference>
<evidence type="ECO:0000313" key="14">
    <source>
        <dbReference type="EMBL" id="RPA81536.1"/>
    </source>
</evidence>
<feature type="compositionally biased region" description="Polar residues" evidence="13">
    <location>
        <begin position="2062"/>
        <end position="2076"/>
    </location>
</feature>
<comment type="subcellular location">
    <subcellularLocation>
        <location evidence="1">Endoplasmic reticulum membrane</location>
        <topology evidence="1">Peripheral membrane protein</topology>
    </subcellularLocation>
    <subcellularLocation>
        <location evidence="2">Preautophagosomal structure membrane</location>
        <topology evidence="2">Peripheral membrane protein</topology>
    </subcellularLocation>
</comment>
<comment type="catalytic activity">
    <reaction evidence="11">
        <text>a 1,2-diacyl-sn-glycero-3-phosphoethanolamine(in) = a 1,2-diacyl-sn-glycero-3-phosphoethanolamine(out)</text>
        <dbReference type="Rhea" id="RHEA:38895"/>
        <dbReference type="ChEBI" id="CHEBI:64612"/>
    </reaction>
</comment>
<dbReference type="GO" id="GO:0034045">
    <property type="term" value="C:phagophore assembly site membrane"/>
    <property type="evidence" value="ECO:0007669"/>
    <property type="project" value="UniProtKB-SubCell"/>
</dbReference>
<dbReference type="GO" id="GO:0006869">
    <property type="term" value="P:lipid transport"/>
    <property type="evidence" value="ECO:0007669"/>
    <property type="project" value="UniProtKB-KW"/>
</dbReference>
<dbReference type="PANTHER" id="PTHR13190:SF1">
    <property type="entry name" value="AUTOPHAGY-RELATED 2, ISOFORM A"/>
    <property type="match status" value="1"/>
</dbReference>
<dbReference type="GO" id="GO:0000422">
    <property type="term" value="P:autophagy of mitochondrion"/>
    <property type="evidence" value="ECO:0007669"/>
    <property type="project" value="TreeGrafter"/>
</dbReference>
<comment type="catalytic activity">
    <reaction evidence="10">
        <text>a 1,2-diacyl-sn-glycero-3-phospho-L-serine(in) = a 1,2-diacyl-sn-glycero-3-phospho-L-serine(out)</text>
        <dbReference type="Rhea" id="RHEA:38663"/>
        <dbReference type="ChEBI" id="CHEBI:57262"/>
    </reaction>
</comment>
<dbReference type="Proteomes" id="UP000275078">
    <property type="component" value="Unassembled WGS sequence"/>
</dbReference>
<evidence type="ECO:0000256" key="7">
    <source>
        <dbReference type="ARBA" id="ARBA00023006"/>
    </source>
</evidence>
<evidence type="ECO:0000256" key="8">
    <source>
        <dbReference type="ARBA" id="ARBA00023055"/>
    </source>
</evidence>
<keyword evidence="9" id="KW-0472">Membrane</keyword>
<proteinExistence type="inferred from homology"/>
<evidence type="ECO:0000256" key="10">
    <source>
        <dbReference type="ARBA" id="ARBA00024479"/>
    </source>
</evidence>
<name>A0A3N4I7R7_ASCIM</name>
<evidence type="ECO:0000256" key="6">
    <source>
        <dbReference type="ARBA" id="ARBA00022824"/>
    </source>
</evidence>
<accession>A0A3N4I7R7</accession>
<dbReference type="EMBL" id="ML119678">
    <property type="protein sequence ID" value="RPA81536.1"/>
    <property type="molecule type" value="Genomic_DNA"/>
</dbReference>
<feature type="region of interest" description="Disordered" evidence="13">
    <location>
        <begin position="1659"/>
        <end position="1678"/>
    </location>
</feature>
<evidence type="ECO:0000256" key="1">
    <source>
        <dbReference type="ARBA" id="ARBA00004406"/>
    </source>
</evidence>
<dbReference type="PANTHER" id="PTHR13190">
    <property type="entry name" value="AUTOPHAGY-RELATED 2, ISOFORM A"/>
    <property type="match status" value="1"/>
</dbReference>
<feature type="region of interest" description="Disordered" evidence="13">
    <location>
        <begin position="322"/>
        <end position="593"/>
    </location>
</feature>
<evidence type="ECO:0000256" key="4">
    <source>
        <dbReference type="ARBA" id="ARBA00018070"/>
    </source>
</evidence>
<comment type="similarity">
    <text evidence="3">Belongs to the ATG2 family.</text>
</comment>
<sequence>MASFIPTLPTSYLPQSIQKRLLRAALSSLGIFDTASLDLDNLDLEFGLRSTLNLRNLGLDRLKELLTLPPEFNVETARVNNVRVVLPTDIHRSGIEVEIDGVKAHGILQTKATKAANEREEREKQRRDADANKDIDLLERLPGLVDLEQSFHDGQSVQERKRMVKTTFWKGMDDSVYSDDSDPLPSRTRTPPRPQSAPKPSQKGPEPSDDSDDDESDILEEGTGMAIGLPEFLTNFIKGIGDRVNITIKDIRLSLETDTASTDGNTVLDLQIKCVDVEGIAVLASLPKITDDNDLQREGKRKISVNQLRAYIIANEELFHTPDPIVSPPPEEMSGSTETVKSNHGEEGAAPPNMDESVSTVRGGAKTPEKKQRSAIEVSDSPIDFSAPFAGLPSLDDLPPIDDLPKLDSRPMSPGLPPFEGPSQEDFDREMEKLLSEDDRFADFEDDGAVYREREYKDEDGRTYKTSELRPSTIRGTVELPLVFSPNPEETDKKPEPPTPGPSQPAVPKEETAPSPSAELKEEAAPALPPPQTETHPESDSDDDLPPHFGVDDSDDEQDPMASSMFFSHMSEDESSNKEMSKADQDQLSQSMFFSHEEAESLYLSATSGASASHARAPHFGAEIEDDKLSETEVEARLDRLIGLTHADSKDDAGREKTPEPLQRRLRKYIFGIDQITVFVPAISDKRAKKAPAPEAQSFQPSSPESHYGNIPGSFSYHIDSPPPRPAARVPPPPKPQPETAEKEAKDNKIEIIVSNVLFSLDIATSKLIFDLLNSLSFTKAPAKKSSGRNSPPPPSDSKLDILIKLVTCSLVQNLPGIVEGETIYDDNEPETEPSILLSTQVSDIRIESQTIENTLAQFTKICVSKVMVLDPHGDPLMAFGNMSPKNARKKPHLKNDIEVSITSSSQSTDIGLETKRLLVMLRLDRIEELIFALGGFDSVVNLASSVTGTVGTVKPTTPVKGVRWSDETVETVEPEPSTPLNFDAWIGGIKVSVISKDETARISLKTSVVTVSKTDGIKINLDNISAFGPGLEQEGTYATINNTTVEFDSAPNDEEDFPRLLRLLTPSKDKFAKDDDILVETMLKQRRQGAVARITSNELKLCVGNRDELAKLLMVAQEIMRIVTVTNFVAQDERPGILTFLLLQNVDACLDMGDKIGSLEIDAKDLEVAHVPAPLLLATAVRTIDIKRNVNEDLMGEGIPRSTMPISERDRPVIMLRLIGDEPEPVIKIKLWNLRMEYHVETIMDATGQPSTASKEELAQALVESVASLAENLGARRVDQGPKEGGDSDTPETKIPALNIAIRDSVVALNPLGLPSRGLIVLTEAQVNTATPASDILNVNVAIKKASFMLIDDRSRLQSLRPQTSTVGFSRPNDHVSRFLEMGYVNMITISSASAELRLADAPGGEGKFIDVTLKDDLLLLETCADSTQTMIELFNALKPPVAESTEIKYMTEIMPLDVFASISEDELVHPSLKKKQKQKMQASTQSIFGDESDTHTVQDAIEEDAPVNLSFVESYYGQLDGRQGPDSDILDEDLDFIARPSSSSGASLLSSYTEEIQVHNNDPLDLEDSFFKRPGKPVPTIKTPANIPVQNTNNFKAKKPDPQGFYKWSSVKQKQYTAGTVDKVSPLCVRVRDVNVIWKMHDGYDWPKTRDTISRAVKSVQTRSEQQRMRRTSFGEEDENEHVGDFLFNSIYIAIPPNADPRSLSQQINHSMDDGLSETGSYASSSLDTRYSSATERGTARSRGRGGLKLTRSKKHKLQIELQGVCADFVLFPPDSGETQSSLDIRVRDFEILDNVPTSTWKKFVTYMKDNGMRQMGSDMAHILLLNVRPIPELAATEMVIKVAILPLRLHVDQDALDFLTRFFEFKDTSAPTPTVPPEEPFIQRLEVDAVKIKLDYKPKKVDYAGIRSGHTTEFMNFFILDASEMTLRRCTLLGVSGFSKIHKLLNDVWMPDIKNNQLAGVVSGLAPVRSLVNIGVGVTDLVAVPVREYKKDGRVVRAIQKGAFKFAKTTTAEVVRLGAKVAVGTQNILEGADTILGNHPKTTYDYSDFDSDSEDPSPRNQISPYADQPSSIGQGLRGAYQSLNKNFGEARDALRSIPGQAAEKGSVQGAAGVVARAGAIAVLRPMVGVTEAVGRTLHGVGNSLDREHLRKVEDKYKRH</sequence>
<evidence type="ECO:0000256" key="13">
    <source>
        <dbReference type="SAM" id="MobiDB-lite"/>
    </source>
</evidence>
<dbReference type="STRING" id="1160509.A0A3N4I7R7"/>
<dbReference type="GO" id="GO:0061709">
    <property type="term" value="P:reticulophagy"/>
    <property type="evidence" value="ECO:0007669"/>
    <property type="project" value="TreeGrafter"/>
</dbReference>
<dbReference type="OrthoDB" id="18982at2759"/>
<feature type="region of interest" description="Disordered" evidence="13">
    <location>
        <begin position="110"/>
        <end position="134"/>
    </location>
</feature>
<keyword evidence="5" id="KW-0813">Transport</keyword>
<feature type="compositionally biased region" description="Polar residues" evidence="13">
    <location>
        <begin position="1720"/>
        <end position="1738"/>
    </location>
</feature>
<evidence type="ECO:0000313" key="15">
    <source>
        <dbReference type="Proteomes" id="UP000275078"/>
    </source>
</evidence>
<evidence type="ECO:0000256" key="2">
    <source>
        <dbReference type="ARBA" id="ARBA00004623"/>
    </source>
</evidence>
<dbReference type="GO" id="GO:0043495">
    <property type="term" value="F:protein-membrane adaptor activity"/>
    <property type="evidence" value="ECO:0007669"/>
    <property type="project" value="TreeGrafter"/>
</dbReference>
<keyword evidence="7" id="KW-0072">Autophagy</keyword>
<feature type="region of interest" description="Disordered" evidence="13">
    <location>
        <begin position="1705"/>
        <end position="1749"/>
    </location>
</feature>
<dbReference type="GO" id="GO:0005789">
    <property type="term" value="C:endoplasmic reticulum membrane"/>
    <property type="evidence" value="ECO:0007669"/>
    <property type="project" value="UniProtKB-SubCell"/>
</dbReference>
<dbReference type="GO" id="GO:0032266">
    <property type="term" value="F:phosphatidylinositol-3-phosphate binding"/>
    <property type="evidence" value="ECO:0007669"/>
    <property type="project" value="TreeGrafter"/>
</dbReference>
<evidence type="ECO:0000256" key="12">
    <source>
        <dbReference type="ARBA" id="ARBA00024631"/>
    </source>
</evidence>
<keyword evidence="6" id="KW-0256">Endoplasmic reticulum</keyword>
<feature type="region of interest" description="Disordered" evidence="13">
    <location>
        <begin position="1580"/>
        <end position="1600"/>
    </location>
</feature>
<keyword evidence="15" id="KW-1185">Reference proteome</keyword>
<gene>
    <name evidence="14" type="ORF">BJ508DRAFT_326223</name>
</gene>
<organism evidence="14 15">
    <name type="scientific">Ascobolus immersus RN42</name>
    <dbReference type="NCBI Taxonomy" id="1160509"/>
    <lineage>
        <taxon>Eukaryota</taxon>
        <taxon>Fungi</taxon>
        <taxon>Dikarya</taxon>
        <taxon>Ascomycota</taxon>
        <taxon>Pezizomycotina</taxon>
        <taxon>Pezizomycetes</taxon>
        <taxon>Pezizales</taxon>
        <taxon>Ascobolaceae</taxon>
        <taxon>Ascobolus</taxon>
    </lineage>
</organism>
<dbReference type="GO" id="GO:0061723">
    <property type="term" value="P:glycophagy"/>
    <property type="evidence" value="ECO:0007669"/>
    <property type="project" value="TreeGrafter"/>
</dbReference>
<dbReference type="GO" id="GO:0061908">
    <property type="term" value="C:phagophore"/>
    <property type="evidence" value="ECO:0007669"/>
    <property type="project" value="TreeGrafter"/>
</dbReference>
<evidence type="ECO:0000256" key="9">
    <source>
        <dbReference type="ARBA" id="ARBA00023136"/>
    </source>
</evidence>
<dbReference type="Pfam" id="PF13329">
    <property type="entry name" value="ATG2_CAD"/>
    <property type="match status" value="1"/>
</dbReference>
<comment type="catalytic activity">
    <reaction evidence="12">
        <text>a 1,2-diacyl-sn-glycero-3-phosphocholine(in) = a 1,2-diacyl-sn-glycero-3-phosphocholine(out)</text>
        <dbReference type="Rhea" id="RHEA:38571"/>
        <dbReference type="ChEBI" id="CHEBI:57643"/>
    </reaction>
</comment>
<evidence type="ECO:0000256" key="5">
    <source>
        <dbReference type="ARBA" id="ARBA00022448"/>
    </source>
</evidence>
<feature type="region of interest" description="Disordered" evidence="13">
    <location>
        <begin position="2046"/>
        <end position="2077"/>
    </location>
</feature>
<feature type="compositionally biased region" description="Basic and acidic residues" evidence="13">
    <location>
        <begin position="430"/>
        <end position="468"/>
    </location>
</feature>
<dbReference type="GO" id="GO:0000045">
    <property type="term" value="P:autophagosome assembly"/>
    <property type="evidence" value="ECO:0007669"/>
    <property type="project" value="TreeGrafter"/>
</dbReference>
<feature type="compositionally biased region" description="Acidic residues" evidence="13">
    <location>
        <begin position="207"/>
        <end position="218"/>
    </location>
</feature>
<protein>
    <recommendedName>
        <fullName evidence="4">Autophagy-related protein 2</fullName>
    </recommendedName>
</protein>
<feature type="compositionally biased region" description="Basic and acidic residues" evidence="13">
    <location>
        <begin position="116"/>
        <end position="134"/>
    </location>
</feature>
<feature type="compositionally biased region" description="Basic and acidic residues" evidence="13">
    <location>
        <begin position="570"/>
        <end position="585"/>
    </location>
</feature>
<feature type="region of interest" description="Disordered" evidence="13">
    <location>
        <begin position="172"/>
        <end position="218"/>
    </location>
</feature>
<dbReference type="GO" id="GO:0034727">
    <property type="term" value="P:piecemeal microautophagy of the nucleus"/>
    <property type="evidence" value="ECO:0007669"/>
    <property type="project" value="TreeGrafter"/>
</dbReference>
<feature type="compositionally biased region" description="Pro residues" evidence="13">
    <location>
        <begin position="721"/>
        <end position="737"/>
    </location>
</feature>
<feature type="region of interest" description="Disordered" evidence="13">
    <location>
        <begin position="689"/>
        <end position="745"/>
    </location>
</feature>
<reference evidence="14 15" key="1">
    <citation type="journal article" date="2018" name="Nat. Ecol. Evol.">
        <title>Pezizomycetes genomes reveal the molecular basis of ectomycorrhizal truffle lifestyle.</title>
        <authorList>
            <person name="Murat C."/>
            <person name="Payen T."/>
            <person name="Noel B."/>
            <person name="Kuo A."/>
            <person name="Morin E."/>
            <person name="Chen J."/>
            <person name="Kohler A."/>
            <person name="Krizsan K."/>
            <person name="Balestrini R."/>
            <person name="Da Silva C."/>
            <person name="Montanini B."/>
            <person name="Hainaut M."/>
            <person name="Levati E."/>
            <person name="Barry K.W."/>
            <person name="Belfiori B."/>
            <person name="Cichocki N."/>
            <person name="Clum A."/>
            <person name="Dockter R.B."/>
            <person name="Fauchery L."/>
            <person name="Guy J."/>
            <person name="Iotti M."/>
            <person name="Le Tacon F."/>
            <person name="Lindquist E.A."/>
            <person name="Lipzen A."/>
            <person name="Malagnac F."/>
            <person name="Mello A."/>
            <person name="Molinier V."/>
            <person name="Miyauchi S."/>
            <person name="Poulain J."/>
            <person name="Riccioni C."/>
            <person name="Rubini A."/>
            <person name="Sitrit Y."/>
            <person name="Splivallo R."/>
            <person name="Traeger S."/>
            <person name="Wang M."/>
            <person name="Zifcakova L."/>
            <person name="Wipf D."/>
            <person name="Zambonelli A."/>
            <person name="Paolocci F."/>
            <person name="Nowrousian M."/>
            <person name="Ottonello S."/>
            <person name="Baldrian P."/>
            <person name="Spatafora J.W."/>
            <person name="Henrissat B."/>
            <person name="Nagy L.G."/>
            <person name="Aury J.M."/>
            <person name="Wincker P."/>
            <person name="Grigoriev I.V."/>
            <person name="Bonfante P."/>
            <person name="Martin F.M."/>
        </authorList>
    </citation>
    <scope>NUCLEOTIDE SEQUENCE [LARGE SCALE GENOMIC DNA]</scope>
    <source>
        <strain evidence="14 15">RN42</strain>
    </source>
</reference>
<evidence type="ECO:0000256" key="11">
    <source>
        <dbReference type="ARBA" id="ARBA00024615"/>
    </source>
</evidence>